<keyword evidence="6" id="KW-1185">Reference proteome</keyword>
<dbReference type="InterPro" id="IPR056493">
    <property type="entry name" value="HVO_0513_N"/>
</dbReference>
<evidence type="ECO:0000256" key="1">
    <source>
        <dbReference type="ARBA" id="ARBA00023015"/>
    </source>
</evidence>
<protein>
    <submittedName>
        <fullName evidence="5">Helix-turn-helix domain-containing protein</fullName>
    </submittedName>
</protein>
<comment type="caution">
    <text evidence="5">The sequence shown here is derived from an EMBL/GenBank/DDBJ whole genome shotgun (WGS) entry which is preliminary data.</text>
</comment>
<proteinExistence type="predicted"/>
<dbReference type="EMBL" id="RBZW01000058">
    <property type="protein sequence ID" value="THE63465.1"/>
    <property type="molecule type" value="Genomic_DNA"/>
</dbReference>
<keyword evidence="2" id="KW-0804">Transcription</keyword>
<evidence type="ECO:0000313" key="5">
    <source>
        <dbReference type="EMBL" id="THE63465.1"/>
    </source>
</evidence>
<evidence type="ECO:0000259" key="4">
    <source>
        <dbReference type="Pfam" id="PF24278"/>
    </source>
</evidence>
<dbReference type="Pfam" id="PF04967">
    <property type="entry name" value="HTH_10"/>
    <property type="match status" value="1"/>
</dbReference>
<evidence type="ECO:0000256" key="2">
    <source>
        <dbReference type="ARBA" id="ARBA00023163"/>
    </source>
</evidence>
<name>A0A4S3TKK0_9EURY</name>
<dbReference type="PANTHER" id="PTHR34236:SF1">
    <property type="entry name" value="DIMETHYL SULFOXIDE REDUCTASE TRANSCRIPTIONAL ACTIVATOR"/>
    <property type="match status" value="1"/>
</dbReference>
<organism evidence="5 6">
    <name type="scientific">Salinadaptatus halalkaliphilus</name>
    <dbReference type="NCBI Taxonomy" id="2419781"/>
    <lineage>
        <taxon>Archaea</taxon>
        <taxon>Methanobacteriati</taxon>
        <taxon>Methanobacteriota</taxon>
        <taxon>Stenosarchaea group</taxon>
        <taxon>Halobacteria</taxon>
        <taxon>Halobacteriales</taxon>
        <taxon>Natrialbaceae</taxon>
        <taxon>Salinadaptatus</taxon>
    </lineage>
</organism>
<sequence>MKRVRLTLHGSAMASHPVFGPLTDPAVVDRAETLSWNVTDDGQATVLIRIEGDASTLAATFENVTEIETVEWHALEDGTTLAFVRDDGTAVSRTVLRSFTRDGLLVVPPVVYADAGVSFTVVGDRRALQTAMDAVPEGMTVDVREIGTPAKAVEPTSALSKRQLEAARAGLEMGYFDVPRRASHEDVAAELECAPSTAAEHLQRAQSKLVRASLSSVE</sequence>
<dbReference type="PANTHER" id="PTHR34236">
    <property type="entry name" value="DIMETHYL SULFOXIDE REDUCTASE TRANSCRIPTIONAL ACTIVATOR"/>
    <property type="match status" value="1"/>
</dbReference>
<dbReference type="AlphaFoldDB" id="A0A4S3TKK0"/>
<dbReference type="RefSeq" id="WP_141465806.1">
    <property type="nucleotide sequence ID" value="NZ_RBZW01000058.1"/>
</dbReference>
<keyword evidence="1" id="KW-0805">Transcription regulation</keyword>
<feature type="domain" description="HVO-0513-like N-terminal" evidence="4">
    <location>
        <begin position="16"/>
        <end position="148"/>
    </location>
</feature>
<dbReference type="OrthoDB" id="27447at2157"/>
<dbReference type="Proteomes" id="UP000318864">
    <property type="component" value="Unassembled WGS sequence"/>
</dbReference>
<reference evidence="5 6" key="1">
    <citation type="submission" date="2018-10" db="EMBL/GenBank/DDBJ databases">
        <title>Natronolimnobius sp. XQ-INN 246 isolated from Inner Mongolia Autonomous Region of China.</title>
        <authorList>
            <person name="Xue Q."/>
        </authorList>
    </citation>
    <scope>NUCLEOTIDE SEQUENCE [LARGE SCALE GENOMIC DNA]</scope>
    <source>
        <strain evidence="5 6">XQ-INN 246</strain>
    </source>
</reference>
<evidence type="ECO:0000259" key="3">
    <source>
        <dbReference type="Pfam" id="PF04967"/>
    </source>
</evidence>
<dbReference type="InterPro" id="IPR007050">
    <property type="entry name" value="HTH_bacterioopsin"/>
</dbReference>
<evidence type="ECO:0000313" key="6">
    <source>
        <dbReference type="Proteomes" id="UP000318864"/>
    </source>
</evidence>
<accession>A0A4S3TKK0</accession>
<gene>
    <name evidence="5" type="ORF">D8Y22_16650</name>
</gene>
<feature type="domain" description="HTH bat-type" evidence="3">
    <location>
        <begin position="159"/>
        <end position="210"/>
    </location>
</feature>
<dbReference type="Pfam" id="PF24278">
    <property type="entry name" value="HVO_0513_N"/>
    <property type="match status" value="1"/>
</dbReference>